<keyword evidence="4" id="KW-1185">Reference proteome</keyword>
<name>A0A370CMN1_9COXI</name>
<dbReference type="Proteomes" id="UP000226429">
    <property type="component" value="Unassembled WGS sequence"/>
</dbReference>
<accession>A0A370CMN1</accession>
<evidence type="ECO:0000313" key="3">
    <source>
        <dbReference type="EMBL" id="RDH41136.1"/>
    </source>
</evidence>
<dbReference type="PANTHER" id="PTHR47505:SF1">
    <property type="entry name" value="DNA UTILIZATION PROTEIN YHGH"/>
    <property type="match status" value="1"/>
</dbReference>
<dbReference type="InterPro" id="IPR051910">
    <property type="entry name" value="ComF/GntX_DNA_util-trans"/>
</dbReference>
<dbReference type="SUPFAM" id="SSF53271">
    <property type="entry name" value="PRTase-like"/>
    <property type="match status" value="1"/>
</dbReference>
<dbReference type="InterPro" id="IPR000836">
    <property type="entry name" value="PRTase_dom"/>
</dbReference>
<dbReference type="EMBL" id="NMOS02000001">
    <property type="protein sequence ID" value="RDH41136.1"/>
    <property type="molecule type" value="Genomic_DNA"/>
</dbReference>
<reference evidence="3 4" key="2">
    <citation type="journal article" date="2018" name="J. Invertebr. Pathol.">
        <title>'Candidatus Aquirickettsiella gammari' (Gammaproteobacteria: Legionellales: Coxiellaceae): A bacterial pathogen of the freshwater crustacean Gammarus fossarum (Malacostraca: Amphipoda).</title>
        <authorList>
            <person name="Bojko J."/>
            <person name="Dunn A.M."/>
            <person name="Stebbing P.D."/>
            <person name="van Aerle R."/>
            <person name="Bacela-Spychalska K."/>
            <person name="Bean T.P."/>
            <person name="Urrutia A."/>
            <person name="Stentiford G.D."/>
        </authorList>
    </citation>
    <scope>NUCLEOTIDE SEQUENCE [LARGE SCALE GENOMIC DNA]</scope>
    <source>
        <strain evidence="3">RA15029</strain>
    </source>
</reference>
<gene>
    <name evidence="3" type="ORF">CFE62_000540</name>
</gene>
<evidence type="ECO:0000256" key="1">
    <source>
        <dbReference type="ARBA" id="ARBA00008007"/>
    </source>
</evidence>
<dbReference type="AlphaFoldDB" id="A0A370CMN1"/>
<dbReference type="Gene3D" id="3.40.50.2020">
    <property type="match status" value="1"/>
</dbReference>
<dbReference type="CDD" id="cd06223">
    <property type="entry name" value="PRTases_typeI"/>
    <property type="match status" value="1"/>
</dbReference>
<comment type="similarity">
    <text evidence="1">Belongs to the ComF/GntX family.</text>
</comment>
<evidence type="ECO:0000313" key="4">
    <source>
        <dbReference type="Proteomes" id="UP000226429"/>
    </source>
</evidence>
<comment type="caution">
    <text evidence="3">The sequence shown here is derived from an EMBL/GenBank/DDBJ whole genome shotgun (WGS) entry which is preliminary data.</text>
</comment>
<sequence length="245" mass="28133">MNISILLKQLNKGLTHYFLPFNCILCSEETGRKLDLCIDCEEHLPWLKNICIYCAAPLSFKTESRCGTCLKKPLPFHKICIIFSYTQIIKKLITGLKFQKRLIYAHILGSLLAEQISLQYQKDNLPDLIIPVPLHKKRLYQRGFNQAVELARPISKRLNIPIDYKGCTRVHNTLAQSRLPANQRATNVKNAFAIQKYLSSKQHIALLDDVMTTGYTLIELSRALYYVGVKRIDVWCCARTYLDGT</sequence>
<proteinExistence type="inferred from homology"/>
<dbReference type="InterPro" id="IPR044005">
    <property type="entry name" value="DZR_2"/>
</dbReference>
<protein>
    <submittedName>
        <fullName evidence="3">ComF family protein</fullName>
    </submittedName>
</protein>
<dbReference type="PANTHER" id="PTHR47505">
    <property type="entry name" value="DNA UTILIZATION PROTEIN YHGH"/>
    <property type="match status" value="1"/>
</dbReference>
<feature type="domain" description="Double zinc ribbon" evidence="2">
    <location>
        <begin position="16"/>
        <end position="70"/>
    </location>
</feature>
<evidence type="ECO:0000259" key="2">
    <source>
        <dbReference type="Pfam" id="PF18912"/>
    </source>
</evidence>
<reference evidence="3 4" key="1">
    <citation type="journal article" date="2017" name="Int. J. Syst. Evol. Microbiol.">
        <title>Aquarickettsiella crustaci n. gen. n. sp. (Gammaproteobacteria: Legionellales: Coxiellaceae); a bacterial pathogen of the freshwater crustacean: Gammarus fossarum (Malacostraca: Amphipoda).</title>
        <authorList>
            <person name="Bojko J."/>
            <person name="Dunn A.M."/>
            <person name="Stebbing P.D."/>
            <person name="Van Aerle R."/>
            <person name="Bacela-Spychalska K."/>
            <person name="Bean T.P."/>
            <person name="Stentiford G.D."/>
        </authorList>
    </citation>
    <scope>NUCLEOTIDE SEQUENCE [LARGE SCALE GENOMIC DNA]</scope>
    <source>
        <strain evidence="3">RA15029</strain>
    </source>
</reference>
<organism evidence="3 4">
    <name type="scientific">Candidatus Aquirickettsiella gammari</name>
    <dbReference type="NCBI Taxonomy" id="2016198"/>
    <lineage>
        <taxon>Bacteria</taxon>
        <taxon>Pseudomonadati</taxon>
        <taxon>Pseudomonadota</taxon>
        <taxon>Gammaproteobacteria</taxon>
        <taxon>Legionellales</taxon>
        <taxon>Coxiellaceae</taxon>
        <taxon>Candidatus Aquirickettsiella</taxon>
    </lineage>
</organism>
<dbReference type="InterPro" id="IPR029057">
    <property type="entry name" value="PRTase-like"/>
</dbReference>
<dbReference type="Pfam" id="PF18912">
    <property type="entry name" value="DZR_2"/>
    <property type="match status" value="1"/>
</dbReference>